<gene>
    <name evidence="1" type="ORF">BDV26DRAFT_301110</name>
</gene>
<dbReference type="Proteomes" id="UP000326198">
    <property type="component" value="Unassembled WGS sequence"/>
</dbReference>
<name>A0A5N7AUA6_9EURO</name>
<accession>A0A5N7AUA6</accession>
<dbReference type="EMBL" id="ML736315">
    <property type="protein sequence ID" value="KAE8373437.1"/>
    <property type="molecule type" value="Genomic_DNA"/>
</dbReference>
<keyword evidence="2" id="KW-1185">Reference proteome</keyword>
<organism evidence="1 2">
    <name type="scientific">Aspergillus bertholletiae</name>
    <dbReference type="NCBI Taxonomy" id="1226010"/>
    <lineage>
        <taxon>Eukaryota</taxon>
        <taxon>Fungi</taxon>
        <taxon>Dikarya</taxon>
        <taxon>Ascomycota</taxon>
        <taxon>Pezizomycotina</taxon>
        <taxon>Eurotiomycetes</taxon>
        <taxon>Eurotiomycetidae</taxon>
        <taxon>Eurotiales</taxon>
        <taxon>Aspergillaceae</taxon>
        <taxon>Aspergillus</taxon>
        <taxon>Aspergillus subgen. Circumdati</taxon>
    </lineage>
</organism>
<dbReference type="AlphaFoldDB" id="A0A5N7AUA6"/>
<dbReference type="OrthoDB" id="4187154at2759"/>
<reference evidence="1 2" key="1">
    <citation type="submission" date="2019-04" db="EMBL/GenBank/DDBJ databases">
        <title>Friends and foes A comparative genomics studyof 23 Aspergillus species from section Flavi.</title>
        <authorList>
            <consortium name="DOE Joint Genome Institute"/>
            <person name="Kjaerbolling I."/>
            <person name="Vesth T."/>
            <person name="Frisvad J.C."/>
            <person name="Nybo J.L."/>
            <person name="Theobald S."/>
            <person name="Kildgaard S."/>
            <person name="Isbrandt T."/>
            <person name="Kuo A."/>
            <person name="Sato A."/>
            <person name="Lyhne E.K."/>
            <person name="Kogle M.E."/>
            <person name="Wiebenga A."/>
            <person name="Kun R.S."/>
            <person name="Lubbers R.J."/>
            <person name="Makela M.R."/>
            <person name="Barry K."/>
            <person name="Chovatia M."/>
            <person name="Clum A."/>
            <person name="Daum C."/>
            <person name="Haridas S."/>
            <person name="He G."/>
            <person name="LaButti K."/>
            <person name="Lipzen A."/>
            <person name="Mondo S."/>
            <person name="Riley R."/>
            <person name="Salamov A."/>
            <person name="Simmons B.A."/>
            <person name="Magnuson J.K."/>
            <person name="Henrissat B."/>
            <person name="Mortensen U.H."/>
            <person name="Larsen T.O."/>
            <person name="Devries R.P."/>
            <person name="Grigoriev I.V."/>
            <person name="Machida M."/>
            <person name="Baker S.E."/>
            <person name="Andersen M.R."/>
        </authorList>
    </citation>
    <scope>NUCLEOTIDE SEQUENCE [LARGE SCALE GENOMIC DNA]</scope>
    <source>
        <strain evidence="1 2">IBT 29228</strain>
    </source>
</reference>
<sequence>MAYTVDLGSDTFYSTKLDLDLTLYTSVEILVPANATGVRSAEGLKNTLYSGTIWVDQLPQLRLNVYVSAESTLNHPLTILASQMGDALCNSQAIQCVPTSGRHCNQGIHRREHSIPR</sequence>
<evidence type="ECO:0000313" key="2">
    <source>
        <dbReference type="Proteomes" id="UP000326198"/>
    </source>
</evidence>
<protein>
    <submittedName>
        <fullName evidence="1">Uncharacterized protein</fullName>
    </submittedName>
</protein>
<proteinExistence type="predicted"/>
<evidence type="ECO:0000313" key="1">
    <source>
        <dbReference type="EMBL" id="KAE8373437.1"/>
    </source>
</evidence>